<protein>
    <recommendedName>
        <fullName evidence="3">HEAT repeat domain-containing protein</fullName>
    </recommendedName>
</protein>
<proteinExistence type="predicted"/>
<evidence type="ECO:0008006" key="3">
    <source>
        <dbReference type="Google" id="ProtNLM"/>
    </source>
</evidence>
<name>A0ABT9MEV2_9DEIO</name>
<sequence>MTPLSFKTALHRGLGRALIHLQAQPDTSLQGVVLEALLHSTRIDHQCEGSGTTYLLEAARLAGLRAQLTLHLEAEVRDQISAGHRDTRDTEQLVDLLRALGEEGDERATLVLEQLLPDAVQCEDSFLEALTHGLMRARGEAGIRLVLQNIGGALEAGVDYDHPDFVLWQVERLFGPELVQDLPQWGEDDPRIARYFKRVGEVQHAPRQTLDVPESLEYDALLEWMGREPRRMGRLAINATDEAAHRFAQDLIGENEPTRLQTLLKFFDHRAFPLSAEPLLALTGHPDPEVVDLALGALRHVEHPDIRSLALTFLQARTHVTAAARLLRGKVQVGDELLLNQVMMDLEESGDDPELHRFVDVFVGLAEAQPSAALYTLLARSFEHQPCSLCREDMVRLLLEAGALPEWLEAEARLDVNDDLRELVNQDPVVTPQ</sequence>
<accession>A0ABT9MEV2</accession>
<keyword evidence="2" id="KW-1185">Reference proteome</keyword>
<evidence type="ECO:0000313" key="1">
    <source>
        <dbReference type="EMBL" id="MDP9765133.1"/>
    </source>
</evidence>
<reference evidence="1 2" key="1">
    <citation type="submission" date="2023-07" db="EMBL/GenBank/DDBJ databases">
        <title>Genomic Encyclopedia of Type Strains, Phase IV (KMG-IV): sequencing the most valuable type-strain genomes for metagenomic binning, comparative biology and taxonomic classification.</title>
        <authorList>
            <person name="Goeker M."/>
        </authorList>
    </citation>
    <scope>NUCLEOTIDE SEQUENCE [LARGE SCALE GENOMIC DNA]</scope>
    <source>
        <strain evidence="1 2">NIO-1023</strain>
    </source>
</reference>
<dbReference type="EMBL" id="JAURUR010000009">
    <property type="protein sequence ID" value="MDP9765133.1"/>
    <property type="molecule type" value="Genomic_DNA"/>
</dbReference>
<dbReference type="RefSeq" id="WP_307466709.1">
    <property type="nucleotide sequence ID" value="NZ_JAURUR010000009.1"/>
</dbReference>
<evidence type="ECO:0000313" key="2">
    <source>
        <dbReference type="Proteomes" id="UP001232163"/>
    </source>
</evidence>
<gene>
    <name evidence="1" type="ORF">QO006_002581</name>
</gene>
<organism evidence="1 2">
    <name type="scientific">Deinococcus enclensis</name>
    <dbReference type="NCBI Taxonomy" id="1049582"/>
    <lineage>
        <taxon>Bacteria</taxon>
        <taxon>Thermotogati</taxon>
        <taxon>Deinococcota</taxon>
        <taxon>Deinococci</taxon>
        <taxon>Deinococcales</taxon>
        <taxon>Deinococcaceae</taxon>
        <taxon>Deinococcus</taxon>
    </lineage>
</organism>
<dbReference type="Proteomes" id="UP001232163">
    <property type="component" value="Unassembled WGS sequence"/>
</dbReference>
<comment type="caution">
    <text evidence="1">The sequence shown here is derived from an EMBL/GenBank/DDBJ whole genome shotgun (WGS) entry which is preliminary data.</text>
</comment>